<keyword evidence="2" id="KW-1185">Reference proteome</keyword>
<reference evidence="1 2" key="1">
    <citation type="journal article" date="2019" name="Genome Biol. Evol.">
        <title>Insights into the evolution of the New World diploid cottons (Gossypium, subgenus Houzingenia) based on genome sequencing.</title>
        <authorList>
            <person name="Grover C.E."/>
            <person name="Arick M.A. 2nd"/>
            <person name="Thrash A."/>
            <person name="Conover J.L."/>
            <person name="Sanders W.S."/>
            <person name="Peterson D.G."/>
            <person name="Frelichowski J.E."/>
            <person name="Scheffler J.A."/>
            <person name="Scheffler B.E."/>
            <person name="Wendel J.F."/>
        </authorList>
    </citation>
    <scope>NUCLEOTIDE SEQUENCE [LARGE SCALE GENOMIC DNA]</scope>
    <source>
        <strain evidence="1">8</strain>
        <tissue evidence="1">Leaf</tissue>
    </source>
</reference>
<organism evidence="1 2">
    <name type="scientific">Gossypium trilobum</name>
    <dbReference type="NCBI Taxonomy" id="34281"/>
    <lineage>
        <taxon>Eukaryota</taxon>
        <taxon>Viridiplantae</taxon>
        <taxon>Streptophyta</taxon>
        <taxon>Embryophyta</taxon>
        <taxon>Tracheophyta</taxon>
        <taxon>Spermatophyta</taxon>
        <taxon>Magnoliopsida</taxon>
        <taxon>eudicotyledons</taxon>
        <taxon>Gunneridae</taxon>
        <taxon>Pentapetalae</taxon>
        <taxon>rosids</taxon>
        <taxon>malvids</taxon>
        <taxon>Malvales</taxon>
        <taxon>Malvaceae</taxon>
        <taxon>Malvoideae</taxon>
        <taxon>Gossypium</taxon>
    </lineage>
</organism>
<name>A0A7J9FV04_9ROSI</name>
<comment type="caution">
    <text evidence="1">The sequence shown here is derived from an EMBL/GenBank/DDBJ whole genome shotgun (WGS) entry which is preliminary data.</text>
</comment>
<accession>A0A7J9FV04</accession>
<dbReference type="EMBL" id="JABEZW010228431">
    <property type="protein sequence ID" value="MBA0788774.1"/>
    <property type="molecule type" value="Genomic_DNA"/>
</dbReference>
<protein>
    <submittedName>
        <fullName evidence="1">Uncharacterized protein</fullName>
    </submittedName>
</protein>
<sequence length="141" mass="17297">MKQREATRPFYRIRSFVKVRWINVPVTEMGIYQFYDAPYYYHDYLYKIDLKEFKKIDTEQILGVLMEGKEMWTYRTGTTIPETFNQELMTPRAKMLPIEQAYKTMNRPRKLLGDDVFKQFILLQTKRKEERRKRGFQEDDE</sequence>
<dbReference type="AlphaFoldDB" id="A0A7J9FV04"/>
<evidence type="ECO:0000313" key="1">
    <source>
        <dbReference type="EMBL" id="MBA0788774.1"/>
    </source>
</evidence>
<gene>
    <name evidence="1" type="ORF">Gotri_025083</name>
</gene>
<evidence type="ECO:0000313" key="2">
    <source>
        <dbReference type="Proteomes" id="UP000593568"/>
    </source>
</evidence>
<dbReference type="Proteomes" id="UP000593568">
    <property type="component" value="Unassembled WGS sequence"/>
</dbReference>
<proteinExistence type="predicted"/>